<comment type="similarity">
    <text evidence="5">Belongs to the RBR family. Ariadne subfamily.</text>
</comment>
<dbReference type="GO" id="GO:0004523">
    <property type="term" value="F:RNA-DNA hybrid ribonuclease activity"/>
    <property type="evidence" value="ECO:0007669"/>
    <property type="project" value="InterPro"/>
</dbReference>
<dbReference type="Pfam" id="PF13456">
    <property type="entry name" value="RVT_3"/>
    <property type="match status" value="1"/>
</dbReference>
<dbReference type="Gene3D" id="1.20.120.1750">
    <property type="match status" value="1"/>
</dbReference>
<dbReference type="EC" id="2.3.2.31" evidence="6"/>
<dbReference type="InterPro" id="IPR017907">
    <property type="entry name" value="Znf_RING_CS"/>
</dbReference>
<evidence type="ECO:0000256" key="13">
    <source>
        <dbReference type="PROSITE-ProRule" id="PRU00175"/>
    </source>
</evidence>
<evidence type="ECO:0000256" key="6">
    <source>
        <dbReference type="ARBA" id="ARBA00012251"/>
    </source>
</evidence>
<evidence type="ECO:0000256" key="3">
    <source>
        <dbReference type="ARBA" id="ARBA00003976"/>
    </source>
</evidence>
<evidence type="ECO:0000256" key="11">
    <source>
        <dbReference type="ARBA" id="ARBA00022786"/>
    </source>
</evidence>
<dbReference type="GO" id="GO:0003676">
    <property type="term" value="F:nucleic acid binding"/>
    <property type="evidence" value="ECO:0007669"/>
    <property type="project" value="InterPro"/>
</dbReference>
<feature type="domain" description="RING-type" evidence="14">
    <location>
        <begin position="276"/>
        <end position="322"/>
    </location>
</feature>
<evidence type="ECO:0000313" key="16">
    <source>
        <dbReference type="EMBL" id="GMN24600.1"/>
    </source>
</evidence>
<dbReference type="InterPro" id="IPR013083">
    <property type="entry name" value="Znf_RING/FYVE/PHD"/>
</dbReference>
<dbReference type="EMBL" id="BTGU01000001">
    <property type="protein sequence ID" value="GMN24600.1"/>
    <property type="molecule type" value="Genomic_DNA"/>
</dbReference>
<dbReference type="FunFam" id="3.30.40.10:FF:000230">
    <property type="entry name" value="RBR-type E3 ubiquitin transferase"/>
    <property type="match status" value="1"/>
</dbReference>
<dbReference type="PANTHER" id="PTHR11685">
    <property type="entry name" value="RBR FAMILY RING FINGER AND IBR DOMAIN-CONTAINING"/>
    <property type="match status" value="1"/>
</dbReference>
<comment type="cofactor">
    <cofactor evidence="2">
        <name>Zn(2+)</name>
        <dbReference type="ChEBI" id="CHEBI:29105"/>
    </cofactor>
</comment>
<dbReference type="InterPro" id="IPR036397">
    <property type="entry name" value="RNaseH_sf"/>
</dbReference>
<evidence type="ECO:0000256" key="2">
    <source>
        <dbReference type="ARBA" id="ARBA00001947"/>
    </source>
</evidence>
<evidence type="ECO:0000259" key="14">
    <source>
        <dbReference type="PROSITE" id="PS50089"/>
    </source>
</evidence>
<evidence type="ECO:0000313" key="17">
    <source>
        <dbReference type="Proteomes" id="UP001187192"/>
    </source>
</evidence>
<protein>
    <recommendedName>
        <fullName evidence="6">RBR-type E3 ubiquitin transferase</fullName>
        <ecNumber evidence="6">2.3.2.31</ecNumber>
    </recommendedName>
</protein>
<keyword evidence="17" id="KW-1185">Reference proteome</keyword>
<evidence type="ECO:0000256" key="5">
    <source>
        <dbReference type="ARBA" id="ARBA00005884"/>
    </source>
</evidence>
<dbReference type="InterPro" id="IPR044066">
    <property type="entry name" value="TRIAD_supradom"/>
</dbReference>
<keyword evidence="7" id="KW-0808">Transferase</keyword>
<dbReference type="InterPro" id="IPR001841">
    <property type="entry name" value="Znf_RING"/>
</dbReference>
<dbReference type="Gene3D" id="3.30.40.10">
    <property type="entry name" value="Zinc/RING finger domain, C3HC4 (zinc finger)"/>
    <property type="match status" value="1"/>
</dbReference>
<dbReference type="GO" id="GO:0016567">
    <property type="term" value="P:protein ubiquitination"/>
    <property type="evidence" value="ECO:0007669"/>
    <property type="project" value="InterPro"/>
</dbReference>
<reference evidence="16" key="1">
    <citation type="submission" date="2023-07" db="EMBL/GenBank/DDBJ databases">
        <title>draft genome sequence of fig (Ficus carica).</title>
        <authorList>
            <person name="Takahashi T."/>
            <person name="Nishimura K."/>
        </authorList>
    </citation>
    <scope>NUCLEOTIDE SEQUENCE</scope>
</reference>
<dbReference type="PROSITE" id="PS51873">
    <property type="entry name" value="TRIAD"/>
    <property type="match status" value="1"/>
</dbReference>
<gene>
    <name evidence="16" type="ORF">TIFTF001_000634</name>
</gene>
<keyword evidence="12" id="KW-0862">Zinc</keyword>
<evidence type="ECO:0000256" key="10">
    <source>
        <dbReference type="ARBA" id="ARBA00022771"/>
    </source>
</evidence>
<evidence type="ECO:0000256" key="1">
    <source>
        <dbReference type="ARBA" id="ARBA00001798"/>
    </source>
</evidence>
<name>A0AA87Z5C3_FICCA</name>
<dbReference type="CDD" id="cd22582">
    <property type="entry name" value="BRcat_RBR_unk"/>
    <property type="match status" value="1"/>
</dbReference>
<dbReference type="PROSITE" id="PS00518">
    <property type="entry name" value="ZF_RING_1"/>
    <property type="match status" value="1"/>
</dbReference>
<dbReference type="GO" id="GO:0061630">
    <property type="term" value="F:ubiquitin protein ligase activity"/>
    <property type="evidence" value="ECO:0007669"/>
    <property type="project" value="UniProtKB-EC"/>
</dbReference>
<dbReference type="SMART" id="SM00647">
    <property type="entry name" value="IBR"/>
    <property type="match status" value="1"/>
</dbReference>
<dbReference type="Gene3D" id="3.30.420.10">
    <property type="entry name" value="Ribonuclease H-like superfamily/Ribonuclease H"/>
    <property type="match status" value="1"/>
</dbReference>
<evidence type="ECO:0000256" key="12">
    <source>
        <dbReference type="ARBA" id="ARBA00022833"/>
    </source>
</evidence>
<evidence type="ECO:0000256" key="7">
    <source>
        <dbReference type="ARBA" id="ARBA00022679"/>
    </source>
</evidence>
<dbReference type="Pfam" id="PF01485">
    <property type="entry name" value="IBR"/>
    <property type="match status" value="1"/>
</dbReference>
<evidence type="ECO:0000256" key="8">
    <source>
        <dbReference type="ARBA" id="ARBA00022723"/>
    </source>
</evidence>
<dbReference type="AlphaFoldDB" id="A0AA87Z5C3"/>
<accession>A0AA87Z5C3</accession>
<dbReference type="InterPro" id="IPR018957">
    <property type="entry name" value="Znf_C3HC4_RING-type"/>
</dbReference>
<comment type="caution">
    <text evidence="16">The sequence shown here is derived from an EMBL/GenBank/DDBJ whole genome shotgun (WGS) entry which is preliminary data.</text>
</comment>
<keyword evidence="10 13" id="KW-0863">Zinc-finger</keyword>
<comment type="pathway">
    <text evidence="4">Protein modification; protein ubiquitination.</text>
</comment>
<dbReference type="InterPro" id="IPR031127">
    <property type="entry name" value="E3_UB_ligase_RBR"/>
</dbReference>
<dbReference type="SUPFAM" id="SSF57850">
    <property type="entry name" value="RING/U-box"/>
    <property type="match status" value="2"/>
</dbReference>
<dbReference type="SMART" id="SM00184">
    <property type="entry name" value="RING"/>
    <property type="match status" value="1"/>
</dbReference>
<comment type="function">
    <text evidence="3">Might act as an E3 ubiquitin-protein ligase, or as part of E3 complex, which accepts ubiquitin from specific E2 ubiquitin-conjugating enzymes and then transfers it to substrates.</text>
</comment>
<dbReference type="Proteomes" id="UP001187192">
    <property type="component" value="Unassembled WGS sequence"/>
</dbReference>
<evidence type="ECO:0000256" key="9">
    <source>
        <dbReference type="ARBA" id="ARBA00022737"/>
    </source>
</evidence>
<proteinExistence type="inferred from homology"/>
<keyword evidence="9" id="KW-0677">Repeat</keyword>
<dbReference type="GO" id="GO:0008270">
    <property type="term" value="F:zinc ion binding"/>
    <property type="evidence" value="ECO:0007669"/>
    <property type="project" value="UniProtKB-KW"/>
</dbReference>
<dbReference type="Pfam" id="PF00097">
    <property type="entry name" value="zf-C3HC4"/>
    <property type="match status" value="1"/>
</dbReference>
<organism evidence="16 17">
    <name type="scientific">Ficus carica</name>
    <name type="common">Common fig</name>
    <dbReference type="NCBI Taxonomy" id="3494"/>
    <lineage>
        <taxon>Eukaryota</taxon>
        <taxon>Viridiplantae</taxon>
        <taxon>Streptophyta</taxon>
        <taxon>Embryophyta</taxon>
        <taxon>Tracheophyta</taxon>
        <taxon>Spermatophyta</taxon>
        <taxon>Magnoliopsida</taxon>
        <taxon>eudicotyledons</taxon>
        <taxon>Gunneridae</taxon>
        <taxon>Pentapetalae</taxon>
        <taxon>rosids</taxon>
        <taxon>fabids</taxon>
        <taxon>Rosales</taxon>
        <taxon>Moraceae</taxon>
        <taxon>Ficeae</taxon>
        <taxon>Ficus</taxon>
    </lineage>
</organism>
<dbReference type="InterPro" id="IPR002156">
    <property type="entry name" value="RNaseH_domain"/>
</dbReference>
<evidence type="ECO:0000259" key="15">
    <source>
        <dbReference type="PROSITE" id="PS51873"/>
    </source>
</evidence>
<dbReference type="FunFam" id="3.30.420.10:FF:000076">
    <property type="entry name" value="RBR-type E3 ubiquitin transferase"/>
    <property type="match status" value="1"/>
</dbReference>
<dbReference type="PROSITE" id="PS50089">
    <property type="entry name" value="ZF_RING_2"/>
    <property type="match status" value="1"/>
</dbReference>
<keyword evidence="11" id="KW-0833">Ubl conjugation pathway</keyword>
<evidence type="ECO:0000256" key="4">
    <source>
        <dbReference type="ARBA" id="ARBA00004906"/>
    </source>
</evidence>
<feature type="domain" description="RING-type" evidence="15">
    <location>
        <begin position="272"/>
        <end position="469"/>
    </location>
</feature>
<keyword evidence="8" id="KW-0479">Metal-binding</keyword>
<dbReference type="InterPro" id="IPR002867">
    <property type="entry name" value="IBR_dom"/>
</dbReference>
<comment type="catalytic activity">
    <reaction evidence="1">
        <text>[E2 ubiquitin-conjugating enzyme]-S-ubiquitinyl-L-cysteine + [acceptor protein]-L-lysine = [E2 ubiquitin-conjugating enzyme]-L-cysteine + [acceptor protein]-N(6)-ubiquitinyl-L-lysine.</text>
        <dbReference type="EC" id="2.3.2.31"/>
    </reaction>
</comment>
<sequence>MAAQNLDSDLDFAFQIQMQEAVAASLALRPMGSQSDAHDDDVLGQSETLLPRDMKSNLVVRKEREEFDRRVQDRRLGNGIVDLPLEYWCQHGIWYEKPYDSYGASPSSSSQSLVDQSVAWRLYFKGLVEWVSDSDMVVAGAGIAIFDSKRNLVFHSGKNLEAFHGGEVISGEAAELEALVEGLNQALASGFNSITFFCNDNTIFDCVTQILPPKNGKVAELVNQVAILRRKFTYCNPSFAAPDDIEFAFKCAREAIVSQITRLEEAGKGKSLKETCTICLEDTDVAQMFLIDSCLHRYCFSCMKQHVEAKLLNGQIARCPHDGCNSEMSIDSCAKFLPPNLVEIMSQRIKESSIPATQKVYCPDPKCSALMSKDEVLEYTKASSSGAEQSGARKCMKCQKIFCINCKVPWHCTMTCNDYRRENPHGNKDERLLKSLAMKKLWRQCAKCNLMVELLEGCYHITCRSFIFL</sequence>